<dbReference type="FunFam" id="3.40.630.10:FF:000027">
    <property type="entry name" value="N-fatty-acyl-amino acid synthase/hydrolase PM20D1"/>
    <property type="match status" value="1"/>
</dbReference>
<dbReference type="GO" id="GO:0046872">
    <property type="term" value="F:metal ion binding"/>
    <property type="evidence" value="ECO:0007669"/>
    <property type="project" value="UniProtKB-KW"/>
</dbReference>
<evidence type="ECO:0000256" key="5">
    <source>
        <dbReference type="ARBA" id="ARBA00022833"/>
    </source>
</evidence>
<dbReference type="GO" id="GO:0006508">
    <property type="term" value="P:proteolysis"/>
    <property type="evidence" value="ECO:0007669"/>
    <property type="project" value="UniProtKB-KW"/>
</dbReference>
<comment type="similarity">
    <text evidence="1">Belongs to the peptidase M20A family.</text>
</comment>
<evidence type="ECO:0000313" key="9">
    <source>
        <dbReference type="EMBL" id="MCA6077071.1"/>
    </source>
</evidence>
<dbReference type="PANTHER" id="PTHR45962:SF1">
    <property type="entry name" value="N-FATTY-ACYL-AMINO ACID SYNTHASE_HYDROLASE PM20D1"/>
    <property type="match status" value="1"/>
</dbReference>
<gene>
    <name evidence="7" type="ORF">LDX50_07780</name>
    <name evidence="8" type="ORF">LDX50_13750</name>
    <name evidence="9" type="ORF">LDX50_19470</name>
</gene>
<protein>
    <submittedName>
        <fullName evidence="9">M20 family peptidase</fullName>
    </submittedName>
</protein>
<evidence type="ECO:0000259" key="6">
    <source>
        <dbReference type="Pfam" id="PF07687"/>
    </source>
</evidence>
<dbReference type="RefSeq" id="WP_225697879.1">
    <property type="nucleotide sequence ID" value="NZ_JAIXNE010000002.1"/>
</dbReference>
<dbReference type="SUPFAM" id="SSF53187">
    <property type="entry name" value="Zn-dependent exopeptidases"/>
    <property type="match status" value="1"/>
</dbReference>
<dbReference type="PROSITE" id="PS51257">
    <property type="entry name" value="PROKAR_LIPOPROTEIN"/>
    <property type="match status" value="1"/>
</dbReference>
<evidence type="ECO:0000313" key="10">
    <source>
        <dbReference type="Proteomes" id="UP001139409"/>
    </source>
</evidence>
<dbReference type="EMBL" id="JAIXNE010000003">
    <property type="protein sequence ID" value="MCA6075943.1"/>
    <property type="molecule type" value="Genomic_DNA"/>
</dbReference>
<dbReference type="GO" id="GO:0004181">
    <property type="term" value="F:metallocarboxypeptidase activity"/>
    <property type="evidence" value="ECO:0007669"/>
    <property type="project" value="InterPro"/>
</dbReference>
<dbReference type="InterPro" id="IPR002933">
    <property type="entry name" value="Peptidase_M20"/>
</dbReference>
<keyword evidence="3" id="KW-0479">Metal-binding</keyword>
<proteinExistence type="inferred from homology"/>
<dbReference type="InterPro" id="IPR047177">
    <property type="entry name" value="Pept_M20A"/>
</dbReference>
<evidence type="ECO:0000256" key="1">
    <source>
        <dbReference type="ARBA" id="ARBA00006247"/>
    </source>
</evidence>
<keyword evidence="10" id="KW-1185">Reference proteome</keyword>
<dbReference type="InterPro" id="IPR011650">
    <property type="entry name" value="Peptidase_M20_dimer"/>
</dbReference>
<dbReference type="SUPFAM" id="SSF55031">
    <property type="entry name" value="Bacterial exopeptidase dimerisation domain"/>
    <property type="match status" value="1"/>
</dbReference>
<keyword evidence="5" id="KW-0862">Zinc</keyword>
<dbReference type="Gene3D" id="3.30.70.360">
    <property type="match status" value="1"/>
</dbReference>
<name>A0A9X1L1J4_9BACT</name>
<evidence type="ECO:0000256" key="3">
    <source>
        <dbReference type="ARBA" id="ARBA00022723"/>
    </source>
</evidence>
<dbReference type="PIRSF" id="PIRSF037217">
    <property type="entry name" value="Carboxypeptidase_S"/>
    <property type="match status" value="1"/>
</dbReference>
<evidence type="ECO:0000313" key="7">
    <source>
        <dbReference type="EMBL" id="MCA6074766.1"/>
    </source>
</evidence>
<dbReference type="InterPro" id="IPR017141">
    <property type="entry name" value="Pept_M20_carboxypep"/>
</dbReference>
<dbReference type="EMBL" id="JAIXNE010000004">
    <property type="protein sequence ID" value="MCA6077071.1"/>
    <property type="molecule type" value="Genomic_DNA"/>
</dbReference>
<dbReference type="Pfam" id="PF07687">
    <property type="entry name" value="M20_dimer"/>
    <property type="match status" value="1"/>
</dbReference>
<sequence length="522" mass="58356">MKSQFNYSLCFVFGLIFLFSGCNKNSEERSEDKKSDQAINLDEFTSMQMTGIEQVSIEVDLEGAVQRLSKAVTFPTISNQDRNEFDSKAFTDYHKFLEQAYPLVHKTLKKEVLGDPRPYSLLFTWEGKDPGLQPALFYAHQDVVPVPEDSRDQWEVDPFAGTVKDGYIWGRGVLDDKNQIHAILEAAEMKIKEGWQPSRTIYFVFGQDEEVGGPEGAKHIADVLEQRGIKRFAYVMDESAPLAPGIFPGIEGNTALIGIAQKGFISLELKMEGVGGHSSQPPAETNIGILAKAITKLEAAQFPYKIHPAVRSQYRYMGPELPEEQQPLYAAVAFGEDDEITPMEQKFIDVMSQNQVTRAMLHTTIAVSMFNAGVKDNVLPPAATAVVNFRPMPGDTPEVIIQHVKDAIQDDRITVKDISASTPATNIAEVGNPSYNMLEKTIRQIWGNDLMVSPFFVIGGSDSKHFQARPFAPDVYTITALQLENTKEFEGFHGVNERILVDEYGKSIGFFYQIFDNLEELK</sequence>
<evidence type="ECO:0000256" key="2">
    <source>
        <dbReference type="ARBA" id="ARBA00022670"/>
    </source>
</evidence>
<evidence type="ECO:0000313" key="8">
    <source>
        <dbReference type="EMBL" id="MCA6075943.1"/>
    </source>
</evidence>
<dbReference type="CDD" id="cd05674">
    <property type="entry name" value="M20_yscS"/>
    <property type="match status" value="1"/>
</dbReference>
<comment type="caution">
    <text evidence="9">The sequence shown here is derived from an EMBL/GenBank/DDBJ whole genome shotgun (WGS) entry which is preliminary data.</text>
</comment>
<accession>A0A9X1L1J4</accession>
<organism evidence="9 10">
    <name type="scientific">Fulvivirga sedimenti</name>
    <dbReference type="NCBI Taxonomy" id="2879465"/>
    <lineage>
        <taxon>Bacteria</taxon>
        <taxon>Pseudomonadati</taxon>
        <taxon>Bacteroidota</taxon>
        <taxon>Cytophagia</taxon>
        <taxon>Cytophagales</taxon>
        <taxon>Fulvivirgaceae</taxon>
        <taxon>Fulvivirga</taxon>
    </lineage>
</organism>
<reference evidence="9" key="1">
    <citation type="submission" date="2021-09" db="EMBL/GenBank/DDBJ databases">
        <title>Fulvivirga sp. isolated from coastal sediment.</title>
        <authorList>
            <person name="Yu H."/>
        </authorList>
    </citation>
    <scope>NUCLEOTIDE SEQUENCE</scope>
    <source>
        <strain evidence="9">1062</strain>
    </source>
</reference>
<dbReference type="EMBL" id="JAIXNE010000002">
    <property type="protein sequence ID" value="MCA6074766.1"/>
    <property type="molecule type" value="Genomic_DNA"/>
</dbReference>
<dbReference type="Gene3D" id="1.10.150.900">
    <property type="match status" value="1"/>
</dbReference>
<dbReference type="Pfam" id="PF01546">
    <property type="entry name" value="Peptidase_M20"/>
    <property type="match status" value="1"/>
</dbReference>
<keyword evidence="2" id="KW-0645">Protease</keyword>
<evidence type="ECO:0000256" key="4">
    <source>
        <dbReference type="ARBA" id="ARBA00022801"/>
    </source>
</evidence>
<dbReference type="PANTHER" id="PTHR45962">
    <property type="entry name" value="N-FATTY-ACYL-AMINO ACID SYNTHASE/HYDROLASE PM20D1"/>
    <property type="match status" value="1"/>
</dbReference>
<dbReference type="AlphaFoldDB" id="A0A9X1L1J4"/>
<keyword evidence="4" id="KW-0378">Hydrolase</keyword>
<dbReference type="InterPro" id="IPR036264">
    <property type="entry name" value="Bact_exopeptidase_dim_dom"/>
</dbReference>
<dbReference type="Gene3D" id="3.40.630.10">
    <property type="entry name" value="Zn peptidases"/>
    <property type="match status" value="1"/>
</dbReference>
<feature type="domain" description="Peptidase M20 dimerisation" evidence="6">
    <location>
        <begin position="259"/>
        <end position="410"/>
    </location>
</feature>
<dbReference type="Proteomes" id="UP001139409">
    <property type="component" value="Unassembled WGS sequence"/>
</dbReference>